<dbReference type="AlphaFoldDB" id="A0AAV9FK52"/>
<sequence>MGNKFSWNNHQSNRIACKLDRVLVNLPWMHNNANSYVQYLSEGLSDHSPLQVMVQPTYPSGPCPFKYFQAWECHPGFADVVSKAWQQQFHGSPMFKLVHKLQHLKTILKDWNKEVFGPIQVKLLSSRQHLEAAQSALSQQPTDSILMDNEARAKESYLSMLRQEESFLRQKSRQTWLSEGDRNSKFFYFSIKARIAQNSIRRVQLADGTYSEDPSLIKHHVIFYVYLFTYSLLLFEGFYFTPGNCAGRASGHAARGAHGVRAWGCPGLRPGLPGVRAVLPEAGLAVLRVGTIGWVSGGLGHACASSVGMRNDPGIDECFVSNPSGSARCT</sequence>
<evidence type="ECO:0000313" key="2">
    <source>
        <dbReference type="Proteomes" id="UP001180020"/>
    </source>
</evidence>
<dbReference type="EMBL" id="JAUJYO010000001">
    <property type="protein sequence ID" value="KAK1326179.1"/>
    <property type="molecule type" value="Genomic_DNA"/>
</dbReference>
<accession>A0AAV9FK52</accession>
<reference evidence="1" key="2">
    <citation type="submission" date="2023-06" db="EMBL/GenBank/DDBJ databases">
        <authorList>
            <person name="Ma L."/>
            <person name="Liu K.-W."/>
            <person name="Li Z."/>
            <person name="Hsiao Y.-Y."/>
            <person name="Qi Y."/>
            <person name="Fu T."/>
            <person name="Tang G."/>
            <person name="Zhang D."/>
            <person name="Sun W.-H."/>
            <person name="Liu D.-K."/>
            <person name="Li Y."/>
            <person name="Chen G.-Z."/>
            <person name="Liu X.-D."/>
            <person name="Liao X.-Y."/>
            <person name="Jiang Y.-T."/>
            <person name="Yu X."/>
            <person name="Hao Y."/>
            <person name="Huang J."/>
            <person name="Zhao X.-W."/>
            <person name="Ke S."/>
            <person name="Chen Y.-Y."/>
            <person name="Wu W.-L."/>
            <person name="Hsu J.-L."/>
            <person name="Lin Y.-F."/>
            <person name="Huang M.-D."/>
            <person name="Li C.-Y."/>
            <person name="Huang L."/>
            <person name="Wang Z.-W."/>
            <person name="Zhao X."/>
            <person name="Zhong W.-Y."/>
            <person name="Peng D.-H."/>
            <person name="Ahmad S."/>
            <person name="Lan S."/>
            <person name="Zhang J.-S."/>
            <person name="Tsai W.-C."/>
            <person name="Van De Peer Y."/>
            <person name="Liu Z.-J."/>
        </authorList>
    </citation>
    <scope>NUCLEOTIDE SEQUENCE</scope>
    <source>
        <strain evidence="1">CP</strain>
        <tissue evidence="1">Leaves</tissue>
    </source>
</reference>
<comment type="caution">
    <text evidence="1">The sequence shown here is derived from an EMBL/GenBank/DDBJ whole genome shotgun (WGS) entry which is preliminary data.</text>
</comment>
<proteinExistence type="predicted"/>
<keyword evidence="2" id="KW-1185">Reference proteome</keyword>
<dbReference type="PANTHER" id="PTHR33710:SF64">
    <property type="entry name" value="ENDONUCLEASE_EXONUCLEASE_PHOSPHATASE DOMAIN-CONTAINING PROTEIN"/>
    <property type="match status" value="1"/>
</dbReference>
<gene>
    <name evidence="1" type="ORF">QJS10_CPA01g02060</name>
</gene>
<protein>
    <submittedName>
        <fullName evidence="1">Uncharacterized protein</fullName>
    </submittedName>
</protein>
<dbReference type="PANTHER" id="PTHR33710">
    <property type="entry name" value="BNAC02G09200D PROTEIN"/>
    <property type="match status" value="1"/>
</dbReference>
<organism evidence="1 2">
    <name type="scientific">Acorus calamus</name>
    <name type="common">Sweet flag</name>
    <dbReference type="NCBI Taxonomy" id="4465"/>
    <lineage>
        <taxon>Eukaryota</taxon>
        <taxon>Viridiplantae</taxon>
        <taxon>Streptophyta</taxon>
        <taxon>Embryophyta</taxon>
        <taxon>Tracheophyta</taxon>
        <taxon>Spermatophyta</taxon>
        <taxon>Magnoliopsida</taxon>
        <taxon>Liliopsida</taxon>
        <taxon>Acoraceae</taxon>
        <taxon>Acorus</taxon>
    </lineage>
</organism>
<evidence type="ECO:0000313" key="1">
    <source>
        <dbReference type="EMBL" id="KAK1326179.1"/>
    </source>
</evidence>
<name>A0AAV9FK52_ACOCL</name>
<dbReference type="Proteomes" id="UP001180020">
    <property type="component" value="Unassembled WGS sequence"/>
</dbReference>
<reference evidence="1" key="1">
    <citation type="journal article" date="2023" name="Nat. Commun.">
        <title>Diploid and tetraploid genomes of Acorus and the evolution of monocots.</title>
        <authorList>
            <person name="Ma L."/>
            <person name="Liu K.W."/>
            <person name="Li Z."/>
            <person name="Hsiao Y.Y."/>
            <person name="Qi Y."/>
            <person name="Fu T."/>
            <person name="Tang G.D."/>
            <person name="Zhang D."/>
            <person name="Sun W.H."/>
            <person name="Liu D.K."/>
            <person name="Li Y."/>
            <person name="Chen G.Z."/>
            <person name="Liu X.D."/>
            <person name="Liao X.Y."/>
            <person name="Jiang Y.T."/>
            <person name="Yu X."/>
            <person name="Hao Y."/>
            <person name="Huang J."/>
            <person name="Zhao X.W."/>
            <person name="Ke S."/>
            <person name="Chen Y.Y."/>
            <person name="Wu W.L."/>
            <person name="Hsu J.L."/>
            <person name="Lin Y.F."/>
            <person name="Huang M.D."/>
            <person name="Li C.Y."/>
            <person name="Huang L."/>
            <person name="Wang Z.W."/>
            <person name="Zhao X."/>
            <person name="Zhong W.Y."/>
            <person name="Peng D.H."/>
            <person name="Ahmad S."/>
            <person name="Lan S."/>
            <person name="Zhang J.S."/>
            <person name="Tsai W.C."/>
            <person name="Van de Peer Y."/>
            <person name="Liu Z.J."/>
        </authorList>
    </citation>
    <scope>NUCLEOTIDE SEQUENCE</scope>
    <source>
        <strain evidence="1">CP</strain>
    </source>
</reference>